<reference evidence="2" key="1">
    <citation type="journal article" date="2014" name="Int. J. Syst. Evol. Microbiol.">
        <title>Complete genome sequence of Corynebacterium casei LMG S-19264T (=DSM 44701T), isolated from a smear-ripened cheese.</title>
        <authorList>
            <consortium name="US DOE Joint Genome Institute (JGI-PGF)"/>
            <person name="Walter F."/>
            <person name="Albersmeier A."/>
            <person name="Kalinowski J."/>
            <person name="Ruckert C."/>
        </authorList>
    </citation>
    <scope>NUCLEOTIDE SEQUENCE</scope>
    <source>
        <strain evidence="2">KCTC 22164</strain>
    </source>
</reference>
<evidence type="ECO:0000313" key="2">
    <source>
        <dbReference type="EMBL" id="GGW96406.1"/>
    </source>
</evidence>
<evidence type="ECO:0000256" key="1">
    <source>
        <dbReference type="HAMAP-Rule" id="MF_00386"/>
    </source>
</evidence>
<organism evidence="2 3">
    <name type="scientific">Alteromonas halophila</name>
    <dbReference type="NCBI Taxonomy" id="516698"/>
    <lineage>
        <taxon>Bacteria</taxon>
        <taxon>Pseudomonadati</taxon>
        <taxon>Pseudomonadota</taxon>
        <taxon>Gammaproteobacteria</taxon>
        <taxon>Alteromonadales</taxon>
        <taxon>Alteromonadaceae</taxon>
        <taxon>Alteromonas/Salinimonas group</taxon>
        <taxon>Alteromonas</taxon>
    </lineage>
</organism>
<sequence length="89" mass="10216">MEKVSKALQRLTIALPFFIIKCYQWFISPILGQRCRFHPTCSFYALEALKTHGLLIGGWLSIKRILKCHPLHAGGFDPVPEKQQQKPPK</sequence>
<dbReference type="AlphaFoldDB" id="A0A918JRQ5"/>
<evidence type="ECO:0000313" key="3">
    <source>
        <dbReference type="Proteomes" id="UP000631300"/>
    </source>
</evidence>
<comment type="caution">
    <text evidence="2">The sequence shown here is derived from an EMBL/GenBank/DDBJ whole genome shotgun (WGS) entry which is preliminary data.</text>
</comment>
<dbReference type="InterPro" id="IPR002696">
    <property type="entry name" value="Membr_insert_effic_factor_YidD"/>
</dbReference>
<dbReference type="HAMAP" id="MF_00386">
    <property type="entry name" value="UPF0161_YidD"/>
    <property type="match status" value="1"/>
</dbReference>
<comment type="subcellular location">
    <subcellularLocation>
        <location evidence="1">Cell membrane</location>
        <topology evidence="1">Peripheral membrane protein</topology>
        <orientation evidence="1">Cytoplasmic side</orientation>
    </subcellularLocation>
</comment>
<dbReference type="SMART" id="SM01234">
    <property type="entry name" value="Haemolytic"/>
    <property type="match status" value="1"/>
</dbReference>
<proteinExistence type="inferred from homology"/>
<dbReference type="PANTHER" id="PTHR33383:SF1">
    <property type="entry name" value="MEMBRANE PROTEIN INSERTION EFFICIENCY FACTOR-RELATED"/>
    <property type="match status" value="1"/>
</dbReference>
<keyword evidence="3" id="KW-1185">Reference proteome</keyword>
<dbReference type="Pfam" id="PF01809">
    <property type="entry name" value="YidD"/>
    <property type="match status" value="1"/>
</dbReference>
<comment type="similarity">
    <text evidence="1">Belongs to the UPF0161 family.</text>
</comment>
<dbReference type="EMBL" id="BMXP01000013">
    <property type="protein sequence ID" value="GGW96406.1"/>
    <property type="molecule type" value="Genomic_DNA"/>
</dbReference>
<dbReference type="GO" id="GO:0005886">
    <property type="term" value="C:plasma membrane"/>
    <property type="evidence" value="ECO:0007669"/>
    <property type="project" value="UniProtKB-SubCell"/>
</dbReference>
<keyword evidence="1" id="KW-0472">Membrane</keyword>
<comment type="function">
    <text evidence="1">Could be involved in insertion of integral membrane proteins into the membrane.</text>
</comment>
<dbReference type="PANTHER" id="PTHR33383">
    <property type="entry name" value="MEMBRANE PROTEIN INSERTION EFFICIENCY FACTOR-RELATED"/>
    <property type="match status" value="1"/>
</dbReference>
<dbReference type="NCBIfam" id="TIGR00278">
    <property type="entry name" value="membrane protein insertion efficiency factor YidD"/>
    <property type="match status" value="1"/>
</dbReference>
<gene>
    <name evidence="2" type="ORF">GCM10007391_33160</name>
</gene>
<name>A0A918JRQ5_9ALTE</name>
<protein>
    <recommendedName>
        <fullName evidence="1">Putative membrane protein insertion efficiency factor</fullName>
    </recommendedName>
</protein>
<reference evidence="2" key="2">
    <citation type="submission" date="2020-09" db="EMBL/GenBank/DDBJ databases">
        <authorList>
            <person name="Sun Q."/>
            <person name="Kim S."/>
        </authorList>
    </citation>
    <scope>NUCLEOTIDE SEQUENCE</scope>
    <source>
        <strain evidence="2">KCTC 22164</strain>
    </source>
</reference>
<keyword evidence="1" id="KW-1003">Cell membrane</keyword>
<accession>A0A918JRQ5</accession>
<dbReference type="Proteomes" id="UP000631300">
    <property type="component" value="Unassembled WGS sequence"/>
</dbReference>